<keyword evidence="2" id="KW-0813">Transport</keyword>
<organism evidence="9 10">
    <name type="scientific">Brachionus plicatilis</name>
    <name type="common">Marine rotifer</name>
    <name type="synonym">Brachionus muelleri</name>
    <dbReference type="NCBI Taxonomy" id="10195"/>
    <lineage>
        <taxon>Eukaryota</taxon>
        <taxon>Metazoa</taxon>
        <taxon>Spiralia</taxon>
        <taxon>Gnathifera</taxon>
        <taxon>Rotifera</taxon>
        <taxon>Eurotatoria</taxon>
        <taxon>Monogononta</taxon>
        <taxon>Pseudotrocha</taxon>
        <taxon>Ploima</taxon>
        <taxon>Brachionidae</taxon>
        <taxon>Brachionus</taxon>
    </lineage>
</organism>
<proteinExistence type="predicted"/>
<dbReference type="EMBL" id="REGN01010979">
    <property type="protein sequence ID" value="RMZ98113.1"/>
    <property type="molecule type" value="Genomic_DNA"/>
</dbReference>
<dbReference type="Proteomes" id="UP000276133">
    <property type="component" value="Unassembled WGS sequence"/>
</dbReference>
<evidence type="ECO:0000256" key="3">
    <source>
        <dbReference type="ARBA" id="ARBA00022475"/>
    </source>
</evidence>
<evidence type="ECO:0000256" key="1">
    <source>
        <dbReference type="ARBA" id="ARBA00004429"/>
    </source>
</evidence>
<keyword evidence="10" id="KW-1185">Reference proteome</keyword>
<reference evidence="9 10" key="1">
    <citation type="journal article" date="2018" name="Sci. Rep.">
        <title>Genomic signatures of local adaptation to the degree of environmental predictability in rotifers.</title>
        <authorList>
            <person name="Franch-Gras L."/>
            <person name="Hahn C."/>
            <person name="Garcia-Roger E.M."/>
            <person name="Carmona M.J."/>
            <person name="Serra M."/>
            <person name="Gomez A."/>
        </authorList>
    </citation>
    <scope>NUCLEOTIDE SEQUENCE [LARGE SCALE GENOMIC DNA]</scope>
    <source>
        <strain evidence="9">HYR1</strain>
    </source>
</reference>
<dbReference type="AlphaFoldDB" id="A0A3M7PGH6"/>
<dbReference type="PANTHER" id="PTHR30574">
    <property type="entry name" value="INNER MEMBRANE PROTEIN YEDE"/>
    <property type="match status" value="1"/>
</dbReference>
<keyword evidence="3" id="KW-1003">Cell membrane</keyword>
<evidence type="ECO:0000256" key="8">
    <source>
        <dbReference type="SAM" id="Phobius"/>
    </source>
</evidence>
<comment type="subcellular location">
    <subcellularLocation>
        <location evidence="1">Cell inner membrane</location>
        <topology evidence="1">Multi-pass membrane protein</topology>
    </subcellularLocation>
</comment>
<accession>A0A3M7PGH6</accession>
<name>A0A3M7PGH6_BRAPC</name>
<feature type="non-terminal residue" evidence="9">
    <location>
        <position position="128"/>
    </location>
</feature>
<keyword evidence="4" id="KW-0997">Cell inner membrane</keyword>
<dbReference type="Pfam" id="PF04143">
    <property type="entry name" value="Sulf_transp"/>
    <property type="match status" value="1"/>
</dbReference>
<feature type="transmembrane region" description="Helical" evidence="8">
    <location>
        <begin position="27"/>
        <end position="48"/>
    </location>
</feature>
<evidence type="ECO:0000256" key="6">
    <source>
        <dbReference type="ARBA" id="ARBA00022989"/>
    </source>
</evidence>
<evidence type="ECO:0000313" key="9">
    <source>
        <dbReference type="EMBL" id="RMZ98113.1"/>
    </source>
</evidence>
<keyword evidence="5 8" id="KW-0812">Transmembrane</keyword>
<evidence type="ECO:0000256" key="4">
    <source>
        <dbReference type="ARBA" id="ARBA00022519"/>
    </source>
</evidence>
<dbReference type="InterPro" id="IPR007272">
    <property type="entry name" value="Sulf_transp_TsuA/YedE"/>
</dbReference>
<evidence type="ECO:0000256" key="5">
    <source>
        <dbReference type="ARBA" id="ARBA00022692"/>
    </source>
</evidence>
<dbReference type="STRING" id="10195.A0A3M7PGH6"/>
<keyword evidence="6 8" id="KW-1133">Transmembrane helix</keyword>
<feature type="transmembrane region" description="Helical" evidence="8">
    <location>
        <begin position="83"/>
        <end position="102"/>
    </location>
</feature>
<comment type="caution">
    <text evidence="9">The sequence shown here is derived from an EMBL/GenBank/DDBJ whole genome shotgun (WGS) entry which is preliminary data.</text>
</comment>
<evidence type="ECO:0000313" key="10">
    <source>
        <dbReference type="Proteomes" id="UP000276133"/>
    </source>
</evidence>
<protein>
    <submittedName>
        <fullName evidence="9">UPF0394 inner membrane-like</fullName>
    </submittedName>
</protein>
<dbReference type="GO" id="GO:0005886">
    <property type="term" value="C:plasma membrane"/>
    <property type="evidence" value="ECO:0007669"/>
    <property type="project" value="UniProtKB-SubCell"/>
</dbReference>
<gene>
    <name evidence="9" type="ORF">BpHYR1_032859</name>
</gene>
<keyword evidence="7 8" id="KW-0472">Membrane</keyword>
<evidence type="ECO:0000256" key="7">
    <source>
        <dbReference type="ARBA" id="ARBA00023136"/>
    </source>
</evidence>
<sequence length="128" mass="14394">MEIFVPWKKDYTFRDSTRPFFLVTSEVWQPIIGGCCLGSLQFFSLILLSKSLGSSSAFSSFASFIFSKEQLERYPYLKRFRSGLSNIGTLWFVFSVVLGSFISSNFSGVFAQAQPVHPYNAVLGGFLL</sequence>
<evidence type="ECO:0000256" key="2">
    <source>
        <dbReference type="ARBA" id="ARBA00022448"/>
    </source>
</evidence>
<dbReference type="PANTHER" id="PTHR30574:SF1">
    <property type="entry name" value="SULPHUR TRANSPORT DOMAIN-CONTAINING PROTEIN"/>
    <property type="match status" value="1"/>
</dbReference>